<keyword evidence="2" id="KW-1185">Reference proteome</keyword>
<sequence length="70" mass="8101">NLNSKHMDQVTQLLLFNELKNNLIHDHGFVIFIVSTRTSYKKTENTATTVHLRADLHDAKRENLNPRNSS</sequence>
<dbReference type="EMBL" id="JASPKZ010007809">
    <property type="protein sequence ID" value="KAJ9582340.1"/>
    <property type="molecule type" value="Genomic_DNA"/>
</dbReference>
<comment type="caution">
    <text evidence="1">The sequence shown here is derived from an EMBL/GenBank/DDBJ whole genome shotgun (WGS) entry which is preliminary data.</text>
</comment>
<dbReference type="AlphaFoldDB" id="A0AAD8E9I9"/>
<feature type="non-terminal residue" evidence="1">
    <location>
        <position position="1"/>
    </location>
</feature>
<accession>A0AAD8E9I9</accession>
<gene>
    <name evidence="1" type="ORF">L9F63_003300</name>
</gene>
<proteinExistence type="predicted"/>
<dbReference type="Proteomes" id="UP001233999">
    <property type="component" value="Unassembled WGS sequence"/>
</dbReference>
<organism evidence="1 2">
    <name type="scientific">Diploptera punctata</name>
    <name type="common">Pacific beetle cockroach</name>
    <dbReference type="NCBI Taxonomy" id="6984"/>
    <lineage>
        <taxon>Eukaryota</taxon>
        <taxon>Metazoa</taxon>
        <taxon>Ecdysozoa</taxon>
        <taxon>Arthropoda</taxon>
        <taxon>Hexapoda</taxon>
        <taxon>Insecta</taxon>
        <taxon>Pterygota</taxon>
        <taxon>Neoptera</taxon>
        <taxon>Polyneoptera</taxon>
        <taxon>Dictyoptera</taxon>
        <taxon>Blattodea</taxon>
        <taxon>Blaberoidea</taxon>
        <taxon>Blaberidae</taxon>
        <taxon>Diplopterinae</taxon>
        <taxon>Diploptera</taxon>
    </lineage>
</organism>
<protein>
    <submittedName>
        <fullName evidence="1">Uncharacterized protein</fullName>
    </submittedName>
</protein>
<reference evidence="1" key="1">
    <citation type="journal article" date="2023" name="IScience">
        <title>Live-bearing cockroach genome reveals convergent evolutionary mechanisms linked to viviparity in insects and beyond.</title>
        <authorList>
            <person name="Fouks B."/>
            <person name="Harrison M.C."/>
            <person name="Mikhailova A.A."/>
            <person name="Marchal E."/>
            <person name="English S."/>
            <person name="Carruthers M."/>
            <person name="Jennings E.C."/>
            <person name="Chiamaka E.L."/>
            <person name="Frigard R.A."/>
            <person name="Pippel M."/>
            <person name="Attardo G.M."/>
            <person name="Benoit J.B."/>
            <person name="Bornberg-Bauer E."/>
            <person name="Tobe S.S."/>
        </authorList>
    </citation>
    <scope>NUCLEOTIDE SEQUENCE</scope>
    <source>
        <strain evidence="1">Stay&amp;Tobe</strain>
    </source>
</reference>
<evidence type="ECO:0000313" key="1">
    <source>
        <dbReference type="EMBL" id="KAJ9582340.1"/>
    </source>
</evidence>
<reference evidence="1" key="2">
    <citation type="submission" date="2023-05" db="EMBL/GenBank/DDBJ databases">
        <authorList>
            <person name="Fouks B."/>
        </authorList>
    </citation>
    <scope>NUCLEOTIDE SEQUENCE</scope>
    <source>
        <strain evidence="1">Stay&amp;Tobe</strain>
        <tissue evidence="1">Testes</tissue>
    </source>
</reference>
<name>A0AAD8E9I9_DIPPU</name>
<evidence type="ECO:0000313" key="2">
    <source>
        <dbReference type="Proteomes" id="UP001233999"/>
    </source>
</evidence>
<feature type="non-terminal residue" evidence="1">
    <location>
        <position position="70"/>
    </location>
</feature>